<gene>
    <name evidence="2" type="ORF">NPIL_654431</name>
</gene>
<keyword evidence="3" id="KW-1185">Reference proteome</keyword>
<accession>A0A8X6PPU8</accession>
<organism evidence="2 3">
    <name type="scientific">Nephila pilipes</name>
    <name type="common">Giant wood spider</name>
    <name type="synonym">Nephila maculata</name>
    <dbReference type="NCBI Taxonomy" id="299642"/>
    <lineage>
        <taxon>Eukaryota</taxon>
        <taxon>Metazoa</taxon>
        <taxon>Ecdysozoa</taxon>
        <taxon>Arthropoda</taxon>
        <taxon>Chelicerata</taxon>
        <taxon>Arachnida</taxon>
        <taxon>Araneae</taxon>
        <taxon>Araneomorphae</taxon>
        <taxon>Entelegynae</taxon>
        <taxon>Araneoidea</taxon>
        <taxon>Nephilidae</taxon>
        <taxon>Nephila</taxon>
    </lineage>
</organism>
<name>A0A8X6PPU8_NEPPI</name>
<sequence length="110" mass="13036">MSDLGILILPMEKKFDKLFASMAKTKTVQEFLEKKIEPQQEEMIIRQKELAIEIKESKAGQDEIKVEIQKTTKTLRDFQQQIKSELAKFKSEMEDIFQKVQYNMKDKMCE</sequence>
<dbReference type="AlphaFoldDB" id="A0A8X6PPU8"/>
<keyword evidence="1" id="KW-0175">Coiled coil</keyword>
<feature type="coiled-coil region" evidence="1">
    <location>
        <begin position="61"/>
        <end position="88"/>
    </location>
</feature>
<evidence type="ECO:0000313" key="3">
    <source>
        <dbReference type="Proteomes" id="UP000887013"/>
    </source>
</evidence>
<evidence type="ECO:0000313" key="2">
    <source>
        <dbReference type="EMBL" id="GFT82719.1"/>
    </source>
</evidence>
<proteinExistence type="predicted"/>
<evidence type="ECO:0000256" key="1">
    <source>
        <dbReference type="SAM" id="Coils"/>
    </source>
</evidence>
<comment type="caution">
    <text evidence="2">The sequence shown here is derived from an EMBL/GenBank/DDBJ whole genome shotgun (WGS) entry which is preliminary data.</text>
</comment>
<reference evidence="2" key="1">
    <citation type="submission" date="2020-08" db="EMBL/GenBank/DDBJ databases">
        <title>Multicomponent nature underlies the extraordinary mechanical properties of spider dragline silk.</title>
        <authorList>
            <person name="Kono N."/>
            <person name="Nakamura H."/>
            <person name="Mori M."/>
            <person name="Yoshida Y."/>
            <person name="Ohtoshi R."/>
            <person name="Malay A.D."/>
            <person name="Moran D.A.P."/>
            <person name="Tomita M."/>
            <person name="Numata K."/>
            <person name="Arakawa K."/>
        </authorList>
    </citation>
    <scope>NUCLEOTIDE SEQUENCE</scope>
</reference>
<dbReference type="Proteomes" id="UP000887013">
    <property type="component" value="Unassembled WGS sequence"/>
</dbReference>
<dbReference type="EMBL" id="BMAW01023433">
    <property type="protein sequence ID" value="GFT82719.1"/>
    <property type="molecule type" value="Genomic_DNA"/>
</dbReference>
<protein>
    <submittedName>
        <fullName evidence="2">Uncharacterized protein</fullName>
    </submittedName>
</protein>